<proteinExistence type="predicted"/>
<feature type="region of interest" description="Disordered" evidence="1">
    <location>
        <begin position="107"/>
        <end position="219"/>
    </location>
</feature>
<feature type="region of interest" description="Disordered" evidence="1">
    <location>
        <begin position="1"/>
        <end position="28"/>
    </location>
</feature>
<feature type="compositionally biased region" description="Basic residues" evidence="1">
    <location>
        <begin position="1"/>
        <end position="16"/>
    </location>
</feature>
<feature type="compositionally biased region" description="Basic and acidic residues" evidence="1">
    <location>
        <begin position="109"/>
        <end position="128"/>
    </location>
</feature>
<dbReference type="PANTHER" id="PTHR40642">
    <property type="entry name" value="YALI0F31295P"/>
    <property type="match status" value="1"/>
</dbReference>
<dbReference type="AlphaFoldDB" id="A0A6A6CE73"/>
<evidence type="ECO:0000256" key="1">
    <source>
        <dbReference type="SAM" id="MobiDB-lite"/>
    </source>
</evidence>
<gene>
    <name evidence="2" type="ORF">M409DRAFT_67961</name>
</gene>
<protein>
    <submittedName>
        <fullName evidence="2">Uncharacterized protein</fullName>
    </submittedName>
</protein>
<dbReference type="EMBL" id="ML993604">
    <property type="protein sequence ID" value="KAF2164468.1"/>
    <property type="molecule type" value="Genomic_DNA"/>
</dbReference>
<dbReference type="OrthoDB" id="5422320at2759"/>
<evidence type="ECO:0000313" key="2">
    <source>
        <dbReference type="EMBL" id="KAF2164468.1"/>
    </source>
</evidence>
<sequence length="256" mass="29855">MAGKGAQRRNNVKKAKIKQEAKKQAKRHQQFLATMPKITEEDLLNFQITHFGDDTRPERWFVPAEEALNFEPPEPDDDLGYYDDGVKRTLTDEQIAIFKRSELWQIQREQQREKEEETEQREFEEGVIKRAASPASESSLEDELLAYANIQRKQKSPSPPPQDSKLSLLVTQESNAQESNPRKSNPRKPSTERSGSEASTVSKNRKRSEEVPYDQRHKRKWEAYIEEVDPNEGSLTHRRLVRELDNQQTESIEMDY</sequence>
<dbReference type="RefSeq" id="XP_033665357.1">
    <property type="nucleotide sequence ID" value="XM_033817630.1"/>
</dbReference>
<accession>A0A6A6CE73</accession>
<dbReference type="Proteomes" id="UP000799537">
    <property type="component" value="Unassembled WGS sequence"/>
</dbReference>
<keyword evidence="3" id="KW-1185">Reference proteome</keyword>
<dbReference type="Pfam" id="PF12720">
    <property type="entry name" value="DUF3807"/>
    <property type="match status" value="1"/>
</dbReference>
<feature type="compositionally biased region" description="Polar residues" evidence="1">
    <location>
        <begin position="170"/>
        <end position="183"/>
    </location>
</feature>
<dbReference type="InterPro" id="IPR024526">
    <property type="entry name" value="DUF3807"/>
</dbReference>
<dbReference type="GeneID" id="54570902"/>
<organism evidence="2 3">
    <name type="scientific">Zasmidium cellare ATCC 36951</name>
    <dbReference type="NCBI Taxonomy" id="1080233"/>
    <lineage>
        <taxon>Eukaryota</taxon>
        <taxon>Fungi</taxon>
        <taxon>Dikarya</taxon>
        <taxon>Ascomycota</taxon>
        <taxon>Pezizomycotina</taxon>
        <taxon>Dothideomycetes</taxon>
        <taxon>Dothideomycetidae</taxon>
        <taxon>Mycosphaerellales</taxon>
        <taxon>Mycosphaerellaceae</taxon>
        <taxon>Zasmidium</taxon>
    </lineage>
</organism>
<reference evidence="2" key="1">
    <citation type="journal article" date="2020" name="Stud. Mycol.">
        <title>101 Dothideomycetes genomes: a test case for predicting lifestyles and emergence of pathogens.</title>
        <authorList>
            <person name="Haridas S."/>
            <person name="Albert R."/>
            <person name="Binder M."/>
            <person name="Bloem J."/>
            <person name="Labutti K."/>
            <person name="Salamov A."/>
            <person name="Andreopoulos B."/>
            <person name="Baker S."/>
            <person name="Barry K."/>
            <person name="Bills G."/>
            <person name="Bluhm B."/>
            <person name="Cannon C."/>
            <person name="Castanera R."/>
            <person name="Culley D."/>
            <person name="Daum C."/>
            <person name="Ezra D."/>
            <person name="Gonzalez J."/>
            <person name="Henrissat B."/>
            <person name="Kuo A."/>
            <person name="Liang C."/>
            <person name="Lipzen A."/>
            <person name="Lutzoni F."/>
            <person name="Magnuson J."/>
            <person name="Mondo S."/>
            <person name="Nolan M."/>
            <person name="Ohm R."/>
            <person name="Pangilinan J."/>
            <person name="Park H.-J."/>
            <person name="Ramirez L."/>
            <person name="Alfaro M."/>
            <person name="Sun H."/>
            <person name="Tritt A."/>
            <person name="Yoshinaga Y."/>
            <person name="Zwiers L.-H."/>
            <person name="Turgeon B."/>
            <person name="Goodwin S."/>
            <person name="Spatafora J."/>
            <person name="Crous P."/>
            <person name="Grigoriev I."/>
        </authorList>
    </citation>
    <scope>NUCLEOTIDE SEQUENCE</scope>
    <source>
        <strain evidence="2">ATCC 36951</strain>
    </source>
</reference>
<evidence type="ECO:0000313" key="3">
    <source>
        <dbReference type="Proteomes" id="UP000799537"/>
    </source>
</evidence>
<dbReference type="PANTHER" id="PTHR40642:SF1">
    <property type="entry name" value="YALI0F31295P"/>
    <property type="match status" value="1"/>
</dbReference>
<name>A0A6A6CE73_ZASCE</name>